<evidence type="ECO:0000313" key="3">
    <source>
        <dbReference type="Proteomes" id="UP001209540"/>
    </source>
</evidence>
<dbReference type="EMBL" id="JAIXMP010000022">
    <property type="protein sequence ID" value="KAI9255639.1"/>
    <property type="molecule type" value="Genomic_DNA"/>
</dbReference>
<accession>A0AAD5JV78</accession>
<keyword evidence="3" id="KW-1185">Reference proteome</keyword>
<protein>
    <recommendedName>
        <fullName evidence="4">DUF4112 domain-containing protein</fullName>
    </recommendedName>
</protein>
<dbReference type="AlphaFoldDB" id="A0AAD5JV78"/>
<keyword evidence="1" id="KW-0472">Membrane</keyword>
<evidence type="ECO:0000256" key="1">
    <source>
        <dbReference type="SAM" id="Phobius"/>
    </source>
</evidence>
<gene>
    <name evidence="2" type="ORF">BDA99DRAFT_562156</name>
</gene>
<reference evidence="2" key="1">
    <citation type="journal article" date="2022" name="IScience">
        <title>Evolution of zygomycete secretomes and the origins of terrestrial fungal ecologies.</title>
        <authorList>
            <person name="Chang Y."/>
            <person name="Wang Y."/>
            <person name="Mondo S."/>
            <person name="Ahrendt S."/>
            <person name="Andreopoulos W."/>
            <person name="Barry K."/>
            <person name="Beard J."/>
            <person name="Benny G.L."/>
            <person name="Blankenship S."/>
            <person name="Bonito G."/>
            <person name="Cuomo C."/>
            <person name="Desiro A."/>
            <person name="Gervers K.A."/>
            <person name="Hundley H."/>
            <person name="Kuo A."/>
            <person name="LaButti K."/>
            <person name="Lang B.F."/>
            <person name="Lipzen A."/>
            <person name="O'Donnell K."/>
            <person name="Pangilinan J."/>
            <person name="Reynolds N."/>
            <person name="Sandor L."/>
            <person name="Smith M.E."/>
            <person name="Tsang A."/>
            <person name="Grigoriev I.V."/>
            <person name="Stajich J.E."/>
            <person name="Spatafora J.W."/>
        </authorList>
    </citation>
    <scope>NUCLEOTIDE SEQUENCE</scope>
    <source>
        <strain evidence="2">RSA 2281</strain>
    </source>
</reference>
<feature type="transmembrane region" description="Helical" evidence="1">
    <location>
        <begin position="122"/>
        <end position="141"/>
    </location>
</feature>
<evidence type="ECO:0000313" key="2">
    <source>
        <dbReference type="EMBL" id="KAI9255639.1"/>
    </source>
</evidence>
<comment type="caution">
    <text evidence="2">The sequence shown here is derived from an EMBL/GenBank/DDBJ whole genome shotgun (WGS) entry which is preliminary data.</text>
</comment>
<evidence type="ECO:0008006" key="4">
    <source>
        <dbReference type="Google" id="ProtNLM"/>
    </source>
</evidence>
<keyword evidence="1" id="KW-0812">Transmembrane</keyword>
<dbReference type="Proteomes" id="UP001209540">
    <property type="component" value="Unassembled WGS sequence"/>
</dbReference>
<proteinExistence type="predicted"/>
<dbReference type="Pfam" id="PF13430">
    <property type="entry name" value="DUF4112"/>
    <property type="match status" value="1"/>
</dbReference>
<name>A0AAD5JV78_9FUNG</name>
<reference evidence="2" key="2">
    <citation type="submission" date="2023-02" db="EMBL/GenBank/DDBJ databases">
        <authorList>
            <consortium name="DOE Joint Genome Institute"/>
            <person name="Mondo S.J."/>
            <person name="Chang Y."/>
            <person name="Wang Y."/>
            <person name="Ahrendt S."/>
            <person name="Andreopoulos W."/>
            <person name="Barry K."/>
            <person name="Beard J."/>
            <person name="Benny G.L."/>
            <person name="Blankenship S."/>
            <person name="Bonito G."/>
            <person name="Cuomo C."/>
            <person name="Desiro A."/>
            <person name="Gervers K.A."/>
            <person name="Hundley H."/>
            <person name="Kuo A."/>
            <person name="LaButti K."/>
            <person name="Lang B.F."/>
            <person name="Lipzen A."/>
            <person name="O'Donnell K."/>
            <person name="Pangilinan J."/>
            <person name="Reynolds N."/>
            <person name="Sandor L."/>
            <person name="Smith M.W."/>
            <person name="Tsang A."/>
            <person name="Grigoriev I.V."/>
            <person name="Stajich J.E."/>
            <person name="Spatafora J.W."/>
        </authorList>
    </citation>
    <scope>NUCLEOTIDE SEQUENCE</scope>
    <source>
        <strain evidence="2">RSA 2281</strain>
    </source>
</reference>
<sequence>MFQRWIYNRLKVPERMESVRPRGTAKMTRFERQFDYLRHTTPKKHMTDKERAKLLKKIERYANWLDNALPAFPISIGIDSLLSFIPIVGPLCGALFALYQVYLSTLFGIPLWLLLRMMTSLVIDAVLSSIPFVGGFLDLLYKANLWNYEALCDYLDHMDTAASGATSSSSSSAPTEPNIDKHYQDIATTEISWTQLFYDIKHINTSLITWIHPKNKQS</sequence>
<dbReference type="InterPro" id="IPR025187">
    <property type="entry name" value="DUF4112"/>
</dbReference>
<keyword evidence="1" id="KW-1133">Transmembrane helix</keyword>
<dbReference type="PANTHER" id="PTHR35519:SF2">
    <property type="entry name" value="PH DOMAIN PROTEIN"/>
    <property type="match status" value="1"/>
</dbReference>
<feature type="transmembrane region" description="Helical" evidence="1">
    <location>
        <begin position="81"/>
        <end position="102"/>
    </location>
</feature>
<dbReference type="PANTHER" id="PTHR35519">
    <property type="entry name" value="MEMBRANE PROTEINS"/>
    <property type="match status" value="1"/>
</dbReference>
<organism evidence="2 3">
    <name type="scientific">Phascolomyces articulosus</name>
    <dbReference type="NCBI Taxonomy" id="60185"/>
    <lineage>
        <taxon>Eukaryota</taxon>
        <taxon>Fungi</taxon>
        <taxon>Fungi incertae sedis</taxon>
        <taxon>Mucoromycota</taxon>
        <taxon>Mucoromycotina</taxon>
        <taxon>Mucoromycetes</taxon>
        <taxon>Mucorales</taxon>
        <taxon>Lichtheimiaceae</taxon>
        <taxon>Phascolomyces</taxon>
    </lineage>
</organism>